<evidence type="ECO:0000256" key="6">
    <source>
        <dbReference type="ARBA" id="ARBA00022705"/>
    </source>
</evidence>
<evidence type="ECO:0000256" key="16">
    <source>
        <dbReference type="RuleBase" id="RU004460"/>
    </source>
</evidence>
<dbReference type="CDD" id="cd09859">
    <property type="entry name" value="PIN_53EXO"/>
    <property type="match status" value="1"/>
</dbReference>
<reference evidence="21 22" key="1">
    <citation type="submission" date="2018-03" db="EMBL/GenBank/DDBJ databases">
        <title>The ancient ancestry and fast evolution of plastids.</title>
        <authorList>
            <person name="Moore K.R."/>
            <person name="Magnabosco C."/>
            <person name="Momper L."/>
            <person name="Gold D.A."/>
            <person name="Bosak T."/>
            <person name="Fournier G.P."/>
        </authorList>
    </citation>
    <scope>NUCLEOTIDE SEQUENCE [LARGE SCALE GENOMIC DNA]</scope>
    <source>
        <strain evidence="21 22">CCALA 015</strain>
    </source>
</reference>
<dbReference type="Gene3D" id="1.20.1060.10">
    <property type="entry name" value="Taq DNA Polymerase, Chain T, domain 4"/>
    <property type="match status" value="1"/>
</dbReference>
<keyword evidence="7" id="KW-0540">Nuclease</keyword>
<dbReference type="InterPro" id="IPR020045">
    <property type="entry name" value="DNA_polI_H3TH"/>
</dbReference>
<feature type="compositionally biased region" description="Low complexity" evidence="17">
    <location>
        <begin position="313"/>
        <end position="335"/>
    </location>
</feature>
<evidence type="ECO:0000259" key="19">
    <source>
        <dbReference type="SMART" id="SM00475"/>
    </source>
</evidence>
<comment type="catalytic activity">
    <reaction evidence="14 16">
        <text>DNA(n) + a 2'-deoxyribonucleoside 5'-triphosphate = DNA(n+1) + diphosphate</text>
        <dbReference type="Rhea" id="RHEA:22508"/>
        <dbReference type="Rhea" id="RHEA-COMP:17339"/>
        <dbReference type="Rhea" id="RHEA-COMP:17340"/>
        <dbReference type="ChEBI" id="CHEBI:33019"/>
        <dbReference type="ChEBI" id="CHEBI:61560"/>
        <dbReference type="ChEBI" id="CHEBI:173112"/>
        <dbReference type="EC" id="2.7.7.7"/>
    </reaction>
</comment>
<feature type="region of interest" description="Disordered" evidence="17">
    <location>
        <begin position="312"/>
        <end position="336"/>
    </location>
</feature>
<dbReference type="InterPro" id="IPR036397">
    <property type="entry name" value="RNaseH_sf"/>
</dbReference>
<sequence length="973" mass="105141">MERDKPLLLLVDGHSLAFRSFYAFAKGGEGGLATKDGVPTSVTYGFLKALLDNCKGLAPQGVVIAFDTAEPTFRHEADAAYKAHREEAPEHFFADLANLQAILRDCLDLPLSMAPGYEADDVLGTLANRAAGEGWRVRILSGDRDLFQLVDDERDIAVLYMGGGPYAKNSGPTVIRRAQVIEKLGVPPEGVVDLKALTGDSSDNIPGVKGVGPKTALTLLKAHGDLDGIYAALDQQKGALKTKLETDRENAFRSRMLAEILVQIPLPEEPRLCLGRVDSEGLGARLGELELFSLVKQTEGFARLFSAEPPEPTATAVAAPASEPAAPEEPAAAEPAEGRLPALQPQLVTTPEALAALVERLMACTDPAAPVALDTETTSLNPFQAELVGIGLCWGEGLADLAYVPIGHHSPPAPDLLSAAPAAPEQLPLDAVLLALGPWLASAAHPKALQNAKYDRLILLRHGLPLAGVVMDTLLADYLRDANAKHGLEAMAEREFGLQPTTYGDLVAKGQNFADVPIEAAALYCAMDVHLTRRLGAVLSGQLAAMGPRLPLLLQQVELPLEPVLAQMEATGIRIDVPYLKELAEELSATLGRLEQEAQAAAGVDFNLASPKQLGELLFDTLGLDRKKSRRTKTGWSTDAAVLEKLEDDHPVVKLVLEHRTLSKLLSTYVEALPALVEPETGRVHTDFNQAVTATGRLSSSNPNLQNIPIRTEFSRRIRKAFLPQEGWQMISADYSQIELRILTHLSGEPVLVQAYNEGDDVHALTARLLLETDTVTPEERRLGKTINFGVIYGMGAQRLARETGMGQARAKEFLSLYKQRYPKVFLFLELQERLALSRGYVETILGRRRPFQFDPGGLGRLLGKDPLEIDLEVARRGGLEAQQLRAAANAPIQGSSADIIKLAMVGLQQALTASGLPARLLLQVHDELVLEAAPEALEEVRELTRRTMEQAVQLLVPLAVDTGVGPNWMEAK</sequence>
<comment type="similarity">
    <text evidence="1 16">Belongs to the DNA polymerase type-A family.</text>
</comment>
<dbReference type="InterPro" id="IPR008918">
    <property type="entry name" value="HhH2"/>
</dbReference>
<evidence type="ECO:0000313" key="22">
    <source>
        <dbReference type="Proteomes" id="UP000238218"/>
    </source>
</evidence>
<dbReference type="InterPro" id="IPR043502">
    <property type="entry name" value="DNA/RNA_pol_sf"/>
</dbReference>
<dbReference type="SMART" id="SM00475">
    <property type="entry name" value="53EXOc"/>
    <property type="match status" value="1"/>
</dbReference>
<feature type="domain" description="3'-5' exonuclease" evidence="18">
    <location>
        <begin position="345"/>
        <end position="544"/>
    </location>
</feature>
<dbReference type="CDD" id="cd08637">
    <property type="entry name" value="DNA_pol_A_pol_I_C"/>
    <property type="match status" value="1"/>
</dbReference>
<keyword evidence="9 16" id="KW-0378">Hydrolase</keyword>
<evidence type="ECO:0000256" key="12">
    <source>
        <dbReference type="ARBA" id="ARBA00023125"/>
    </source>
</evidence>
<evidence type="ECO:0000256" key="2">
    <source>
        <dbReference type="ARBA" id="ARBA00012417"/>
    </source>
</evidence>
<evidence type="ECO:0000256" key="9">
    <source>
        <dbReference type="ARBA" id="ARBA00022801"/>
    </source>
</evidence>
<dbReference type="InterPro" id="IPR002298">
    <property type="entry name" value="DNA_polymerase_A"/>
</dbReference>
<dbReference type="Gene3D" id="3.30.70.370">
    <property type="match status" value="1"/>
</dbReference>
<dbReference type="InterPro" id="IPR001098">
    <property type="entry name" value="DNA-dir_DNA_pol_A_palm_dom"/>
</dbReference>
<evidence type="ECO:0000256" key="11">
    <source>
        <dbReference type="ARBA" id="ARBA00022932"/>
    </source>
</evidence>
<dbReference type="InterPro" id="IPR002421">
    <property type="entry name" value="5-3_exonuclease"/>
</dbReference>
<dbReference type="EC" id="2.7.7.7" evidence="2 15"/>
<dbReference type="SUPFAM" id="SSF47807">
    <property type="entry name" value="5' to 3' exonuclease, C-terminal subdomain"/>
    <property type="match status" value="1"/>
</dbReference>
<dbReference type="EMBL" id="PVWP01000009">
    <property type="protein sequence ID" value="PSB36584.1"/>
    <property type="molecule type" value="Genomic_DNA"/>
</dbReference>
<dbReference type="CDD" id="cd09898">
    <property type="entry name" value="H3TH_53EXO"/>
    <property type="match status" value="1"/>
</dbReference>
<evidence type="ECO:0000256" key="14">
    <source>
        <dbReference type="ARBA" id="ARBA00049244"/>
    </source>
</evidence>
<dbReference type="Pfam" id="PF01367">
    <property type="entry name" value="5_3_exonuc"/>
    <property type="match status" value="1"/>
</dbReference>
<evidence type="ECO:0000313" key="21">
    <source>
        <dbReference type="EMBL" id="PSB36584.1"/>
    </source>
</evidence>
<comment type="function">
    <text evidence="16">In addition to polymerase activity, this DNA polymerase exhibits 3'-5' and 5'-3' exonuclease activity.</text>
</comment>
<feature type="domain" description="DNA-directed DNA polymerase family A palm" evidence="20">
    <location>
        <begin position="715"/>
        <end position="937"/>
    </location>
</feature>
<evidence type="ECO:0000256" key="3">
    <source>
        <dbReference type="ARBA" id="ARBA00020311"/>
    </source>
</evidence>
<proteinExistence type="inferred from homology"/>
<dbReference type="Gene3D" id="1.10.150.20">
    <property type="entry name" value="5' to 3' exonuclease, C-terminal subdomain"/>
    <property type="match status" value="2"/>
</dbReference>
<keyword evidence="10 16" id="KW-0269">Exonuclease</keyword>
<dbReference type="PRINTS" id="PR00868">
    <property type="entry name" value="DNAPOLI"/>
</dbReference>
<dbReference type="NCBIfam" id="NF004397">
    <property type="entry name" value="PRK05755.1"/>
    <property type="match status" value="1"/>
</dbReference>
<gene>
    <name evidence="16" type="primary">polA</name>
    <name evidence="21" type="ORF">C7B81_13150</name>
</gene>
<keyword evidence="6 16" id="KW-0235">DNA replication</keyword>
<dbReference type="SUPFAM" id="SSF56672">
    <property type="entry name" value="DNA/RNA polymerases"/>
    <property type="match status" value="1"/>
</dbReference>
<keyword evidence="5 16" id="KW-0548">Nucleotidyltransferase</keyword>
<protein>
    <recommendedName>
        <fullName evidence="3 15">DNA polymerase I</fullName>
        <ecNumber evidence="2 15">2.7.7.7</ecNumber>
    </recommendedName>
</protein>
<dbReference type="SMART" id="SM00474">
    <property type="entry name" value="35EXOc"/>
    <property type="match status" value="1"/>
</dbReference>
<organism evidence="21 22">
    <name type="scientific">Aphanothece cf. minutissima CCALA 015</name>
    <dbReference type="NCBI Taxonomy" id="2107695"/>
    <lineage>
        <taxon>Bacteria</taxon>
        <taxon>Bacillati</taxon>
        <taxon>Cyanobacteriota</taxon>
        <taxon>Cyanophyceae</taxon>
        <taxon>Oscillatoriophycideae</taxon>
        <taxon>Chroococcales</taxon>
        <taxon>Aphanothecaceae</taxon>
        <taxon>Aphanothece</taxon>
    </lineage>
</organism>
<evidence type="ECO:0000256" key="13">
    <source>
        <dbReference type="ARBA" id="ARBA00023204"/>
    </source>
</evidence>
<dbReference type="Pfam" id="PF01612">
    <property type="entry name" value="DNA_pol_A_exo1"/>
    <property type="match status" value="1"/>
</dbReference>
<dbReference type="InterPro" id="IPR036279">
    <property type="entry name" value="5-3_exonuclease_C_sf"/>
</dbReference>
<dbReference type="InterPro" id="IPR019760">
    <property type="entry name" value="DNA-dir_DNA_pol_A_CS"/>
</dbReference>
<dbReference type="Gene3D" id="3.40.50.1010">
    <property type="entry name" value="5'-nuclease"/>
    <property type="match status" value="1"/>
</dbReference>
<dbReference type="InterPro" id="IPR018320">
    <property type="entry name" value="DNA_polymerase_1"/>
</dbReference>
<dbReference type="InterPro" id="IPR002562">
    <property type="entry name" value="3'-5'_exonuclease_dom"/>
</dbReference>
<dbReference type="PROSITE" id="PS00447">
    <property type="entry name" value="DNA_POLYMERASE_A"/>
    <property type="match status" value="1"/>
</dbReference>
<evidence type="ECO:0000256" key="17">
    <source>
        <dbReference type="SAM" id="MobiDB-lite"/>
    </source>
</evidence>
<dbReference type="SUPFAM" id="SSF88723">
    <property type="entry name" value="PIN domain-like"/>
    <property type="match status" value="1"/>
</dbReference>
<dbReference type="InterPro" id="IPR012337">
    <property type="entry name" value="RNaseH-like_sf"/>
</dbReference>
<dbReference type="RefSeq" id="WP_106222434.1">
    <property type="nucleotide sequence ID" value="NZ_PVWP01000009.1"/>
</dbReference>
<dbReference type="InterPro" id="IPR029060">
    <property type="entry name" value="PIN-like_dom_sf"/>
</dbReference>
<evidence type="ECO:0000256" key="5">
    <source>
        <dbReference type="ARBA" id="ARBA00022695"/>
    </source>
</evidence>
<evidence type="ECO:0000259" key="20">
    <source>
        <dbReference type="SMART" id="SM00482"/>
    </source>
</evidence>
<dbReference type="Pfam" id="PF02739">
    <property type="entry name" value="5_3_exonuc_N"/>
    <property type="match status" value="1"/>
</dbReference>
<keyword evidence="13 16" id="KW-0234">DNA repair</keyword>
<evidence type="ECO:0000256" key="1">
    <source>
        <dbReference type="ARBA" id="ARBA00007705"/>
    </source>
</evidence>
<keyword evidence="22" id="KW-1185">Reference proteome</keyword>
<dbReference type="Pfam" id="PF00476">
    <property type="entry name" value="DNA_pol_A"/>
    <property type="match status" value="1"/>
</dbReference>
<evidence type="ECO:0000259" key="18">
    <source>
        <dbReference type="SMART" id="SM00474"/>
    </source>
</evidence>
<keyword evidence="4 16" id="KW-0808">Transferase</keyword>
<evidence type="ECO:0000256" key="15">
    <source>
        <dbReference type="NCBIfam" id="TIGR00593"/>
    </source>
</evidence>
<evidence type="ECO:0000256" key="10">
    <source>
        <dbReference type="ARBA" id="ARBA00022839"/>
    </source>
</evidence>
<comment type="caution">
    <text evidence="21">The sequence shown here is derived from an EMBL/GenBank/DDBJ whole genome shotgun (WGS) entry which is preliminary data.</text>
</comment>
<dbReference type="NCBIfam" id="TIGR00593">
    <property type="entry name" value="pola"/>
    <property type="match status" value="1"/>
</dbReference>
<name>A0ABX5F587_9CHRO</name>
<keyword evidence="12 16" id="KW-0238">DNA-binding</keyword>
<dbReference type="CDD" id="cd06139">
    <property type="entry name" value="DNA_polA_I_Ecoli_like_exo"/>
    <property type="match status" value="1"/>
</dbReference>
<evidence type="ECO:0000256" key="4">
    <source>
        <dbReference type="ARBA" id="ARBA00022679"/>
    </source>
</evidence>
<keyword evidence="11 16" id="KW-0239">DNA-directed DNA polymerase</keyword>
<dbReference type="SMART" id="SM00279">
    <property type="entry name" value="HhH2"/>
    <property type="match status" value="1"/>
</dbReference>
<evidence type="ECO:0000256" key="8">
    <source>
        <dbReference type="ARBA" id="ARBA00022763"/>
    </source>
</evidence>
<dbReference type="PANTHER" id="PTHR10133:SF27">
    <property type="entry name" value="DNA POLYMERASE NU"/>
    <property type="match status" value="1"/>
</dbReference>
<accession>A0ABX5F587</accession>
<dbReference type="PANTHER" id="PTHR10133">
    <property type="entry name" value="DNA POLYMERASE I"/>
    <property type="match status" value="1"/>
</dbReference>
<keyword evidence="8 16" id="KW-0227">DNA damage</keyword>
<dbReference type="InterPro" id="IPR020046">
    <property type="entry name" value="5-3_exonucl_a-hlix_arch_N"/>
</dbReference>
<dbReference type="Proteomes" id="UP000238218">
    <property type="component" value="Unassembled WGS sequence"/>
</dbReference>
<dbReference type="SMART" id="SM00482">
    <property type="entry name" value="POLAc"/>
    <property type="match status" value="1"/>
</dbReference>
<evidence type="ECO:0000256" key="7">
    <source>
        <dbReference type="ARBA" id="ARBA00022722"/>
    </source>
</evidence>
<dbReference type="SUPFAM" id="SSF53098">
    <property type="entry name" value="Ribonuclease H-like"/>
    <property type="match status" value="1"/>
</dbReference>
<dbReference type="Gene3D" id="3.30.420.10">
    <property type="entry name" value="Ribonuclease H-like superfamily/Ribonuclease H"/>
    <property type="match status" value="1"/>
</dbReference>
<feature type="domain" description="5'-3' exonuclease" evidence="19">
    <location>
        <begin position="4"/>
        <end position="275"/>
    </location>
</feature>